<comment type="caution">
    <text evidence="2">The sequence shown here is derived from an EMBL/GenBank/DDBJ whole genome shotgun (WGS) entry which is preliminary data.</text>
</comment>
<dbReference type="AlphaFoldDB" id="A0A135SMQ2"/>
<accession>A0A135SMQ2</accession>
<organism evidence="2 3">
    <name type="scientific">Colletotrichum simmondsii</name>
    <dbReference type="NCBI Taxonomy" id="703756"/>
    <lineage>
        <taxon>Eukaryota</taxon>
        <taxon>Fungi</taxon>
        <taxon>Dikarya</taxon>
        <taxon>Ascomycota</taxon>
        <taxon>Pezizomycotina</taxon>
        <taxon>Sordariomycetes</taxon>
        <taxon>Hypocreomycetidae</taxon>
        <taxon>Glomerellales</taxon>
        <taxon>Glomerellaceae</taxon>
        <taxon>Colletotrichum</taxon>
        <taxon>Colletotrichum acutatum species complex</taxon>
    </lineage>
</organism>
<keyword evidence="1" id="KW-1133">Transmembrane helix</keyword>
<reference evidence="2 3" key="1">
    <citation type="submission" date="2014-02" db="EMBL/GenBank/DDBJ databases">
        <title>The genome sequence of Colletotrichum simmondsii CBS122122.</title>
        <authorList>
            <person name="Baroncelli R."/>
            <person name="Thon M.R."/>
        </authorList>
    </citation>
    <scope>NUCLEOTIDE SEQUENCE [LARGE SCALE GENOMIC DNA]</scope>
    <source>
        <strain evidence="2 3">CBS122122</strain>
    </source>
</reference>
<name>A0A135SMQ2_9PEZI</name>
<dbReference type="OrthoDB" id="5419315at2759"/>
<evidence type="ECO:0000256" key="1">
    <source>
        <dbReference type="SAM" id="Phobius"/>
    </source>
</evidence>
<protein>
    <submittedName>
        <fullName evidence="2">Uncharacterized protein</fullName>
    </submittedName>
</protein>
<keyword evidence="1" id="KW-0472">Membrane</keyword>
<sequence>MPNPFNVIPWEALDPFDTLPINMPLRSKELLHYFFQAEQPHGPLPGNLDDCIASVTSDADVLQNTILLSGLHYAWNKGDLRSFESTFVFQKIQSIQQINSWLVATPHEQDIVRCAKYIRNLAIAESHLKGLMTYLDSQRAETPGQQATDDIEVEQMNRYLILVYNVVHCLKSRSDDTIATNALSQGKDTRLDPRGLAHLIRGWPVREASDLDLRLRTLRMVPFFFGSVPRGRKPKNVDMYPTITALRNITELADLRHAKASADVVATTPWKVWGGGGPSDLLFAVISTHTSSFADKIQLPSRGKQAFISSWSGFCVGVGMYLIAVLGIWNQGLPMEKQLHCHILRILIQDLRSDSVKLQSMSRETRDTWLWKAFVGSLSVVQAQSFICDKRLDSILAGLASLIRNWAKITGVVAWSEAREMLSRVVWPVSSDREDMFQSLWARLV</sequence>
<proteinExistence type="predicted"/>
<evidence type="ECO:0000313" key="3">
    <source>
        <dbReference type="Proteomes" id="UP000070328"/>
    </source>
</evidence>
<keyword evidence="3" id="KW-1185">Reference proteome</keyword>
<keyword evidence="1" id="KW-0812">Transmembrane</keyword>
<dbReference type="Proteomes" id="UP000070328">
    <property type="component" value="Unassembled WGS sequence"/>
</dbReference>
<gene>
    <name evidence="2" type="ORF">CSIM01_00218</name>
</gene>
<dbReference type="EMBL" id="JFBX01000510">
    <property type="protein sequence ID" value="KXH37156.1"/>
    <property type="molecule type" value="Genomic_DNA"/>
</dbReference>
<evidence type="ECO:0000313" key="2">
    <source>
        <dbReference type="EMBL" id="KXH37156.1"/>
    </source>
</evidence>
<feature type="transmembrane region" description="Helical" evidence="1">
    <location>
        <begin position="306"/>
        <end position="329"/>
    </location>
</feature>